<keyword evidence="4" id="KW-0276">Fatty acid metabolism</keyword>
<name>A0ABX7PW25_9BACT</name>
<dbReference type="EMBL" id="CP065956">
    <property type="protein sequence ID" value="QSR87187.1"/>
    <property type="molecule type" value="Genomic_DNA"/>
</dbReference>
<sequence length="275" mass="30293">MLFIFYSAFFNKKNMTTDKPLLGKNALVFGVANKWSIAWAIAKAWHKAGARLVIGYQGERLKKSVEELLAELPGEDTPLAFPCDVTDEEQVSQFFAKTKAHFPKIHVLLHSIAFAPKEALEKNFYETSRQDFLRTFETSVYSLIALAREAKALFSEGGSILTLSYYGSEKVIPNYKIMGPAKAALESTVRYLAYELGKDGIRVNALSPGPINTLAARGISGFTKFLKESALKSPLGRNTETTDVASAALFLATDESRAITGQTLYIDCGYSIMGF</sequence>
<dbReference type="PIRSF" id="PIRSF000094">
    <property type="entry name" value="Enoyl-ACP_rdct"/>
    <property type="match status" value="1"/>
</dbReference>
<keyword evidence="7 8" id="KW-0275">Fatty acid biosynthesis</keyword>
<dbReference type="Proteomes" id="UP000663088">
    <property type="component" value="Chromosome"/>
</dbReference>
<dbReference type="InterPro" id="IPR002347">
    <property type="entry name" value="SDR_fam"/>
</dbReference>
<evidence type="ECO:0000256" key="4">
    <source>
        <dbReference type="ARBA" id="ARBA00022832"/>
    </source>
</evidence>
<protein>
    <recommendedName>
        <fullName evidence="8">Enoyl-[acyl-carrier-protein] reductase [NADH]</fullName>
        <ecNumber evidence="8">1.3.1.9</ecNumber>
    </recommendedName>
</protein>
<keyword evidence="8" id="KW-0520">NAD</keyword>
<evidence type="ECO:0000256" key="6">
    <source>
        <dbReference type="ARBA" id="ARBA00023098"/>
    </source>
</evidence>
<keyword evidence="6" id="KW-0443">Lipid metabolism</keyword>
<evidence type="ECO:0000256" key="7">
    <source>
        <dbReference type="ARBA" id="ARBA00023160"/>
    </source>
</evidence>
<proteinExistence type="inferred from homology"/>
<accession>A0ABX7PW25</accession>
<gene>
    <name evidence="9" type="ORF">EM20IM_02270</name>
</gene>
<evidence type="ECO:0000313" key="9">
    <source>
        <dbReference type="EMBL" id="QSR87187.1"/>
    </source>
</evidence>
<keyword evidence="10" id="KW-1185">Reference proteome</keyword>
<dbReference type="CDD" id="cd05372">
    <property type="entry name" value="ENR_SDR"/>
    <property type="match status" value="1"/>
</dbReference>
<dbReference type="PRINTS" id="PR00081">
    <property type="entry name" value="GDHRDH"/>
</dbReference>
<reference evidence="9 10" key="1">
    <citation type="submission" date="2020-12" db="EMBL/GenBank/DDBJ databases">
        <authorList>
            <person name="Awala S.I."/>
            <person name="Gwak J.-H."/>
            <person name="Kim S.-J."/>
            <person name="Rhee S.-K."/>
        </authorList>
    </citation>
    <scope>NUCLEOTIDE SEQUENCE [LARGE SCALE GENOMIC DNA]</scope>
    <source>
        <strain evidence="9 10">IT5</strain>
    </source>
</reference>
<evidence type="ECO:0000256" key="1">
    <source>
        <dbReference type="ARBA" id="ARBA00005194"/>
    </source>
</evidence>
<keyword evidence="3 8" id="KW-0444">Lipid biosynthesis</keyword>
<comment type="catalytic activity">
    <reaction evidence="8">
        <text>a 2,3-saturated acyl-[ACP] + NAD(+) = a (2E)-enoyl-[ACP] + NADH + H(+)</text>
        <dbReference type="Rhea" id="RHEA:10240"/>
        <dbReference type="Rhea" id="RHEA-COMP:9925"/>
        <dbReference type="Rhea" id="RHEA-COMP:9926"/>
        <dbReference type="ChEBI" id="CHEBI:15378"/>
        <dbReference type="ChEBI" id="CHEBI:57540"/>
        <dbReference type="ChEBI" id="CHEBI:57945"/>
        <dbReference type="ChEBI" id="CHEBI:78784"/>
        <dbReference type="ChEBI" id="CHEBI:78785"/>
        <dbReference type="EC" id="1.3.1.9"/>
    </reaction>
</comment>
<dbReference type="PANTHER" id="PTHR43159">
    <property type="entry name" value="ENOYL-[ACYL-CARRIER-PROTEIN] REDUCTASE"/>
    <property type="match status" value="1"/>
</dbReference>
<dbReference type="SUPFAM" id="SSF51735">
    <property type="entry name" value="NAD(P)-binding Rossmann-fold domains"/>
    <property type="match status" value="1"/>
</dbReference>
<evidence type="ECO:0000256" key="5">
    <source>
        <dbReference type="ARBA" id="ARBA00023002"/>
    </source>
</evidence>
<evidence type="ECO:0000256" key="3">
    <source>
        <dbReference type="ARBA" id="ARBA00022516"/>
    </source>
</evidence>
<dbReference type="Pfam" id="PF13561">
    <property type="entry name" value="adh_short_C2"/>
    <property type="match status" value="1"/>
</dbReference>
<organism evidence="9 10">
    <name type="scientific">Candidatus Methylacidiphilum infernorum</name>
    <dbReference type="NCBI Taxonomy" id="511746"/>
    <lineage>
        <taxon>Bacteria</taxon>
        <taxon>Pseudomonadati</taxon>
        <taxon>Verrucomicrobiota</taxon>
        <taxon>Methylacidiphilae</taxon>
        <taxon>Methylacidiphilales</taxon>
        <taxon>Methylacidiphilaceae</taxon>
        <taxon>Methylacidiphilum (ex Ratnadevi et al. 2023)</taxon>
    </lineage>
</organism>
<dbReference type="Gene3D" id="3.40.50.720">
    <property type="entry name" value="NAD(P)-binding Rossmann-like Domain"/>
    <property type="match status" value="1"/>
</dbReference>
<dbReference type="EC" id="1.3.1.9" evidence="8"/>
<dbReference type="InterPro" id="IPR036291">
    <property type="entry name" value="NAD(P)-bd_dom_sf"/>
</dbReference>
<evidence type="ECO:0000256" key="8">
    <source>
        <dbReference type="PIRNR" id="PIRNR000094"/>
    </source>
</evidence>
<evidence type="ECO:0000256" key="2">
    <source>
        <dbReference type="ARBA" id="ARBA00009233"/>
    </source>
</evidence>
<dbReference type="InterPro" id="IPR014358">
    <property type="entry name" value="Enoyl-ACP_Rdtase_NADH"/>
</dbReference>
<comment type="similarity">
    <text evidence="2 8">Belongs to the short-chain dehydrogenases/reductases (SDR) family. FabI subfamily.</text>
</comment>
<dbReference type="Gene3D" id="1.10.8.400">
    <property type="entry name" value="Enoyl acyl carrier protein reductase"/>
    <property type="match status" value="1"/>
</dbReference>
<dbReference type="PANTHER" id="PTHR43159:SF2">
    <property type="entry name" value="ENOYL-[ACYL-CARRIER-PROTEIN] REDUCTASE [NADH], CHLOROPLASTIC"/>
    <property type="match status" value="1"/>
</dbReference>
<evidence type="ECO:0000313" key="10">
    <source>
        <dbReference type="Proteomes" id="UP000663088"/>
    </source>
</evidence>
<keyword evidence="5 8" id="KW-0560">Oxidoreductase</keyword>
<comment type="pathway">
    <text evidence="1">Lipid metabolism; fatty acid biosynthesis.</text>
</comment>